<organism evidence="1 2">
    <name type="scientific">Sphingomonas crocodyli</name>
    <dbReference type="NCBI Taxonomy" id="1979270"/>
    <lineage>
        <taxon>Bacteria</taxon>
        <taxon>Pseudomonadati</taxon>
        <taxon>Pseudomonadota</taxon>
        <taxon>Alphaproteobacteria</taxon>
        <taxon>Sphingomonadales</taxon>
        <taxon>Sphingomonadaceae</taxon>
        <taxon>Sphingomonas</taxon>
    </lineage>
</organism>
<dbReference type="EMBL" id="SACN01000001">
    <property type="protein sequence ID" value="RVT92811.1"/>
    <property type="molecule type" value="Genomic_DNA"/>
</dbReference>
<protein>
    <recommendedName>
        <fullName evidence="3">DUF1488 family protein</fullName>
    </recommendedName>
</protein>
<evidence type="ECO:0000313" key="2">
    <source>
        <dbReference type="Proteomes" id="UP000282971"/>
    </source>
</evidence>
<gene>
    <name evidence="1" type="ORF">EOD43_02530</name>
</gene>
<evidence type="ECO:0000313" key="1">
    <source>
        <dbReference type="EMBL" id="RVT92811.1"/>
    </source>
</evidence>
<name>A0A437M507_9SPHN</name>
<keyword evidence="2" id="KW-1185">Reference proteome</keyword>
<dbReference type="Proteomes" id="UP000282971">
    <property type="component" value="Unassembled WGS sequence"/>
</dbReference>
<reference evidence="1 2" key="1">
    <citation type="submission" date="2019-01" db="EMBL/GenBank/DDBJ databases">
        <authorList>
            <person name="Chen W.-M."/>
        </authorList>
    </citation>
    <scope>NUCLEOTIDE SEQUENCE [LARGE SCALE GENOMIC DNA]</scope>
    <source>
        <strain evidence="1 2">CCP-7</strain>
    </source>
</reference>
<comment type="caution">
    <text evidence="1">The sequence shown here is derived from an EMBL/GenBank/DDBJ whole genome shotgun (WGS) entry which is preliminary data.</text>
</comment>
<dbReference type="AlphaFoldDB" id="A0A437M507"/>
<proteinExistence type="predicted"/>
<accession>A0A437M507</accession>
<dbReference type="RefSeq" id="WP_127740794.1">
    <property type="nucleotide sequence ID" value="NZ_SACN01000001.1"/>
</dbReference>
<evidence type="ECO:0008006" key="3">
    <source>
        <dbReference type="Google" id="ProtNLM"/>
    </source>
</evidence>
<sequence length="68" mass="7339">MDGLLFAVEFDSSALIKLSQGQFGEARIAALENQRGRVRAAAQALYDNGFLNDATDDPRLVISALDIV</sequence>